<dbReference type="OrthoDB" id="2665372at2759"/>
<gene>
    <name evidence="1" type="ORF">SERLADRAFT_412247</name>
</gene>
<evidence type="ECO:0000313" key="1">
    <source>
        <dbReference type="EMBL" id="EGO18427.1"/>
    </source>
</evidence>
<dbReference type="InterPro" id="IPR040521">
    <property type="entry name" value="KDZ"/>
</dbReference>
<sequence length="327" mass="37585">MDPSMGEMGSLKVEVADTFSTYNKFLQFFPPTGLSPLHWLDGVSCLAHPSLQQPLSRHYVTFMGSGVKMLVRTALNPCTYAVKGEEELKFQMLYTMDGNNSLKRIVRRTTPEDNNQLVGKTCKLPDSREVDGDKYLNMVQSGKLEKYPLAVVEEILNTFGEDIAGVFDINCKFKTTLSKSLLGPHGDEFKVNYNLTSFLYNNYQQALDILSKSSIGFKDTVYDLSVTDESVFKQWLKEEKEYLMSLQKEPTKETLHMEYWQKLVNVQANRVELEAITKAWEAAQVLTKEQQVVRQIAMENYEKNLKDVQQYKLKLHILTRWTPDSKE</sequence>
<proteinExistence type="predicted"/>
<dbReference type="RefSeq" id="XP_007324855.1">
    <property type="nucleotide sequence ID" value="XM_007324793.1"/>
</dbReference>
<organism>
    <name type="scientific">Serpula lacrymans var. lacrymans (strain S7.9)</name>
    <name type="common">Dry rot fungus</name>
    <dbReference type="NCBI Taxonomy" id="578457"/>
    <lineage>
        <taxon>Eukaryota</taxon>
        <taxon>Fungi</taxon>
        <taxon>Dikarya</taxon>
        <taxon>Basidiomycota</taxon>
        <taxon>Agaricomycotina</taxon>
        <taxon>Agaricomycetes</taxon>
        <taxon>Agaricomycetidae</taxon>
        <taxon>Boletales</taxon>
        <taxon>Coniophorineae</taxon>
        <taxon>Serpulaceae</taxon>
        <taxon>Serpula</taxon>
    </lineage>
</organism>
<dbReference type="KEGG" id="sla:SERLADRAFT_412247"/>
<dbReference type="GeneID" id="18813027"/>
<protein>
    <submittedName>
        <fullName evidence="1">Uncharacterized protein</fullName>
    </submittedName>
</protein>
<dbReference type="AlphaFoldDB" id="F8PEN1"/>
<dbReference type="EMBL" id="GL945450">
    <property type="protein sequence ID" value="EGO18427.1"/>
    <property type="molecule type" value="Genomic_DNA"/>
</dbReference>
<dbReference type="Proteomes" id="UP000008064">
    <property type="component" value="Unassembled WGS sequence"/>
</dbReference>
<reference evidence="1" key="1">
    <citation type="submission" date="2011-04" db="EMBL/GenBank/DDBJ databases">
        <title>Evolution of plant cell wall degrading machinery underlies the functional diversity of forest fungi.</title>
        <authorList>
            <consortium name="US DOE Joint Genome Institute (JGI-PGF)"/>
            <person name="Eastwood D.C."/>
            <person name="Floudas D."/>
            <person name="Binder M."/>
            <person name="Majcherczyk A."/>
            <person name="Schneider P."/>
            <person name="Aerts A."/>
            <person name="Asiegbu F.O."/>
            <person name="Baker S.E."/>
            <person name="Barry K."/>
            <person name="Bendiksby M."/>
            <person name="Blumentritt M."/>
            <person name="Coutinho P.M."/>
            <person name="Cullen D."/>
            <person name="Cullen D."/>
            <person name="Gathman A."/>
            <person name="Goodell B."/>
            <person name="Henrissat B."/>
            <person name="Ihrmark K."/>
            <person name="Kauserud H."/>
            <person name="Kohler A."/>
            <person name="LaButti K."/>
            <person name="Lapidus A."/>
            <person name="Lavin J.L."/>
            <person name="Lee Y.-H."/>
            <person name="Lindquist E."/>
            <person name="Lilly W."/>
            <person name="Lucas S."/>
            <person name="Morin E."/>
            <person name="Murat C."/>
            <person name="Oguiza J.A."/>
            <person name="Park J."/>
            <person name="Pisabarro A.G."/>
            <person name="Riley R."/>
            <person name="Rosling A."/>
            <person name="Salamov A."/>
            <person name="Schmidt O."/>
            <person name="Schmutz J."/>
            <person name="Skrede I."/>
            <person name="Stenlid J."/>
            <person name="Wiebenga A."/>
            <person name="Xie X."/>
            <person name="Kues U."/>
            <person name="Hibbett D.S."/>
            <person name="Hoffmeister D."/>
            <person name="Hogberg N."/>
            <person name="Martin F."/>
            <person name="Grigoriev I.V."/>
            <person name="Watkinson S.C."/>
        </authorList>
    </citation>
    <scope>NUCLEOTIDE SEQUENCE</scope>
    <source>
        <strain evidence="1">S7.9</strain>
    </source>
</reference>
<name>F8PEN1_SERL9</name>
<dbReference type="Pfam" id="PF18758">
    <property type="entry name" value="KDZ"/>
    <property type="match status" value="1"/>
</dbReference>
<accession>F8PEN1</accession>
<dbReference type="HOGENOM" id="CLU_937103_0_0_1"/>